<feature type="binding site" evidence="14">
    <location>
        <position position="116"/>
    </location>
    <ligand>
        <name>FAD</name>
        <dbReference type="ChEBI" id="CHEBI:57692"/>
    </ligand>
</feature>
<evidence type="ECO:0000256" key="11">
    <source>
        <dbReference type="ARBA" id="ARBA00023284"/>
    </source>
</evidence>
<dbReference type="PIRSF" id="PIRSF000350">
    <property type="entry name" value="Mercury_reductase_MerA"/>
    <property type="match status" value="1"/>
</dbReference>
<keyword evidence="9 14" id="KW-0520">NAD</keyword>
<dbReference type="EC" id="1.8.1.4" evidence="3 16"/>
<keyword evidence="10" id="KW-1015">Disulfide bond</keyword>
<dbReference type="InterPro" id="IPR006258">
    <property type="entry name" value="Lipoamide_DH"/>
</dbReference>
<dbReference type="Pfam" id="PF02852">
    <property type="entry name" value="Pyr_redox_dim"/>
    <property type="match status" value="1"/>
</dbReference>
<dbReference type="SUPFAM" id="SSF55424">
    <property type="entry name" value="FAD/NAD-linked reductases, dimerisation (C-terminal) domain"/>
    <property type="match status" value="1"/>
</dbReference>
<dbReference type="GO" id="GO:0050660">
    <property type="term" value="F:flavin adenine dinucleotide binding"/>
    <property type="evidence" value="ECO:0007669"/>
    <property type="project" value="InterPro"/>
</dbReference>
<dbReference type="PANTHER" id="PTHR22912:SF217">
    <property type="entry name" value="DIHYDROLIPOYL DEHYDROGENASE"/>
    <property type="match status" value="1"/>
</dbReference>
<comment type="miscellaneous">
    <text evidence="16">The active site is a redox-active disulfide bond.</text>
</comment>
<dbReference type="InterPro" id="IPR050151">
    <property type="entry name" value="Class-I_Pyr_Nuc-Dis_Oxidored"/>
</dbReference>
<reference evidence="19 20" key="1">
    <citation type="submission" date="2016-11" db="EMBL/GenBank/DDBJ databases">
        <authorList>
            <person name="Jaros S."/>
            <person name="Januszkiewicz K."/>
            <person name="Wedrychowicz H."/>
        </authorList>
    </citation>
    <scope>NUCLEOTIDE SEQUENCE [LARGE SCALE GENOMIC DNA]</scope>
    <source>
        <strain evidence="19 20">DSM 8605</strain>
    </source>
</reference>
<dbReference type="FunFam" id="3.30.390.30:FF:000001">
    <property type="entry name" value="Dihydrolipoyl dehydrogenase"/>
    <property type="match status" value="1"/>
</dbReference>
<accession>A0A1M5VDF4</accession>
<evidence type="ECO:0000256" key="2">
    <source>
        <dbReference type="ARBA" id="ARBA00007532"/>
    </source>
</evidence>
<evidence type="ECO:0000256" key="15">
    <source>
        <dbReference type="PIRSR" id="PIRSR000350-4"/>
    </source>
</evidence>
<evidence type="ECO:0000256" key="5">
    <source>
        <dbReference type="ARBA" id="ARBA00022490"/>
    </source>
</evidence>
<sequence length="464" mass="50148">MSKNIQVSVGIIGGGPAGYVAAIKAAQLGASVAMVEEREIGGTCLNRGCIPTKALLRTSEVTYLIKKSKEVSIDSTLNSLDWSTANSRKDRVVKNLRMGIEHLMKKNNIHVIKGSGRIVNSSEIMVETESEEIHINCEKLIITTGSKPLKPDISGIDLEDVITSDEALELKEVPENIVIIGAGAIGLEFATMFNYAGSKVTVIELMDNILPSEDKEITSELEKIMKRQGIKINLNTKVIDIVESEKGLILHTNENEKEKFIETQKVLIAVGRKLNGVSKDIVQLGIKTEKGKILVNENMETNIKNVYAAGDVIGGKLLAHLAYAEGRVAAQNALGIKSKVNYNAVPACVYTHPEIASVGLNEEEAKNKNIEVNIGRFNFRNNSRALCLSEREGFVKIVVDKNSNIILGAQILGANASEIISELTLAVSAGIKAEIMAEIIHPHPTLSEAIMEACGDAVGLAIHK</sequence>
<dbReference type="InterPro" id="IPR016156">
    <property type="entry name" value="FAD/NAD-linked_Rdtase_dimer_sf"/>
</dbReference>
<evidence type="ECO:0000259" key="17">
    <source>
        <dbReference type="Pfam" id="PF02852"/>
    </source>
</evidence>
<evidence type="ECO:0000256" key="3">
    <source>
        <dbReference type="ARBA" id="ARBA00012608"/>
    </source>
</evidence>
<keyword evidence="8 16" id="KW-0560">Oxidoreductase</keyword>
<comment type="similarity">
    <text evidence="2 16">Belongs to the class-I pyridine nucleotide-disulfide oxidoreductase family.</text>
</comment>
<dbReference type="PROSITE" id="PS00076">
    <property type="entry name" value="PYRIDINE_REDOX_1"/>
    <property type="match status" value="1"/>
</dbReference>
<feature type="disulfide bond" description="Redox-active" evidence="15">
    <location>
        <begin position="44"/>
        <end position="49"/>
    </location>
</feature>
<dbReference type="STRING" id="1121316.SAMN02745207_02227"/>
<dbReference type="InterPro" id="IPR001100">
    <property type="entry name" value="Pyr_nuc-diS_OxRdtase"/>
</dbReference>
<evidence type="ECO:0000256" key="8">
    <source>
        <dbReference type="ARBA" id="ARBA00023002"/>
    </source>
</evidence>
<dbReference type="Proteomes" id="UP000184447">
    <property type="component" value="Unassembled WGS sequence"/>
</dbReference>
<evidence type="ECO:0000256" key="16">
    <source>
        <dbReference type="RuleBase" id="RU003692"/>
    </source>
</evidence>
<feature type="binding site" evidence="14">
    <location>
        <position position="271"/>
    </location>
    <ligand>
        <name>NAD(+)</name>
        <dbReference type="ChEBI" id="CHEBI:57540"/>
    </ligand>
</feature>
<dbReference type="SUPFAM" id="SSF51905">
    <property type="entry name" value="FAD/NAD(P)-binding domain"/>
    <property type="match status" value="1"/>
</dbReference>
<organism evidence="19 20">
    <name type="scientific">Clostridium grantii DSM 8605</name>
    <dbReference type="NCBI Taxonomy" id="1121316"/>
    <lineage>
        <taxon>Bacteria</taxon>
        <taxon>Bacillati</taxon>
        <taxon>Bacillota</taxon>
        <taxon>Clostridia</taxon>
        <taxon>Eubacteriales</taxon>
        <taxon>Clostridiaceae</taxon>
        <taxon>Clostridium</taxon>
    </lineage>
</organism>
<comment type="cofactor">
    <cofactor evidence="14 16">
        <name>FAD</name>
        <dbReference type="ChEBI" id="CHEBI:57692"/>
    </cofactor>
    <text evidence="14 16">Binds 1 FAD per subunit.</text>
</comment>
<dbReference type="GO" id="GO:0006103">
    <property type="term" value="P:2-oxoglutarate metabolic process"/>
    <property type="evidence" value="ECO:0007669"/>
    <property type="project" value="TreeGrafter"/>
</dbReference>
<feature type="binding site" evidence="14">
    <location>
        <begin position="144"/>
        <end position="146"/>
    </location>
    <ligand>
        <name>FAD</name>
        <dbReference type="ChEBI" id="CHEBI:57692"/>
    </ligand>
</feature>
<feature type="active site" description="Proton acceptor" evidence="13">
    <location>
        <position position="443"/>
    </location>
</feature>
<evidence type="ECO:0000256" key="13">
    <source>
        <dbReference type="PIRSR" id="PIRSR000350-2"/>
    </source>
</evidence>
<proteinExistence type="inferred from homology"/>
<dbReference type="Gene3D" id="3.30.390.30">
    <property type="match status" value="1"/>
</dbReference>
<evidence type="ECO:0000256" key="9">
    <source>
        <dbReference type="ARBA" id="ARBA00023027"/>
    </source>
</evidence>
<dbReference type="InterPro" id="IPR012999">
    <property type="entry name" value="Pyr_OxRdtase_I_AS"/>
</dbReference>
<protein>
    <recommendedName>
        <fullName evidence="4 16">Dihydrolipoyl dehydrogenase</fullName>
        <ecNumber evidence="3 16">1.8.1.4</ecNumber>
    </recommendedName>
</protein>
<evidence type="ECO:0000259" key="18">
    <source>
        <dbReference type="Pfam" id="PF07992"/>
    </source>
</evidence>
<evidence type="ECO:0000256" key="7">
    <source>
        <dbReference type="ARBA" id="ARBA00022827"/>
    </source>
</evidence>
<feature type="binding site" evidence="14">
    <location>
        <position position="311"/>
    </location>
    <ligand>
        <name>FAD</name>
        <dbReference type="ChEBI" id="CHEBI:57692"/>
    </ligand>
</feature>
<dbReference type="Gene3D" id="3.50.50.60">
    <property type="entry name" value="FAD/NAD(P)-binding domain"/>
    <property type="match status" value="2"/>
</dbReference>
<evidence type="ECO:0000256" key="1">
    <source>
        <dbReference type="ARBA" id="ARBA00004496"/>
    </source>
</evidence>
<evidence type="ECO:0000256" key="10">
    <source>
        <dbReference type="ARBA" id="ARBA00023157"/>
    </source>
</evidence>
<evidence type="ECO:0000256" key="12">
    <source>
        <dbReference type="ARBA" id="ARBA00049187"/>
    </source>
</evidence>
<evidence type="ECO:0000256" key="6">
    <source>
        <dbReference type="ARBA" id="ARBA00022630"/>
    </source>
</evidence>
<dbReference type="EMBL" id="FQXM01000011">
    <property type="protein sequence ID" value="SHH73246.1"/>
    <property type="molecule type" value="Genomic_DNA"/>
</dbReference>
<comment type="subcellular location">
    <subcellularLocation>
        <location evidence="1">Cytoplasm</location>
    </subcellularLocation>
</comment>
<dbReference type="Pfam" id="PF07992">
    <property type="entry name" value="Pyr_redox_2"/>
    <property type="match status" value="1"/>
</dbReference>
<evidence type="ECO:0000313" key="19">
    <source>
        <dbReference type="EMBL" id="SHH73246.1"/>
    </source>
</evidence>
<dbReference type="InterPro" id="IPR004099">
    <property type="entry name" value="Pyr_nucl-diS_OxRdtase_dimer"/>
</dbReference>
<evidence type="ECO:0000256" key="4">
    <source>
        <dbReference type="ARBA" id="ARBA00016961"/>
    </source>
</evidence>
<feature type="binding site" evidence="14">
    <location>
        <position position="53"/>
    </location>
    <ligand>
        <name>FAD</name>
        <dbReference type="ChEBI" id="CHEBI:57692"/>
    </ligand>
</feature>
<dbReference type="AlphaFoldDB" id="A0A1M5VDF4"/>
<keyword evidence="7 14" id="KW-0274">FAD</keyword>
<keyword evidence="14" id="KW-0547">Nucleotide-binding</keyword>
<feature type="domain" description="FAD/NAD(P)-binding" evidence="18">
    <location>
        <begin position="9"/>
        <end position="326"/>
    </location>
</feature>
<keyword evidence="5" id="KW-0963">Cytoplasm</keyword>
<dbReference type="InterPro" id="IPR023753">
    <property type="entry name" value="FAD/NAD-binding_dom"/>
</dbReference>
<comment type="catalytic activity">
    <reaction evidence="12 16">
        <text>N(6)-[(R)-dihydrolipoyl]-L-lysyl-[protein] + NAD(+) = N(6)-[(R)-lipoyl]-L-lysyl-[protein] + NADH + H(+)</text>
        <dbReference type="Rhea" id="RHEA:15045"/>
        <dbReference type="Rhea" id="RHEA-COMP:10474"/>
        <dbReference type="Rhea" id="RHEA-COMP:10475"/>
        <dbReference type="ChEBI" id="CHEBI:15378"/>
        <dbReference type="ChEBI" id="CHEBI:57540"/>
        <dbReference type="ChEBI" id="CHEBI:57945"/>
        <dbReference type="ChEBI" id="CHEBI:83099"/>
        <dbReference type="ChEBI" id="CHEBI:83100"/>
        <dbReference type="EC" id="1.8.1.4"/>
    </reaction>
</comment>
<dbReference type="PRINTS" id="PR00411">
    <property type="entry name" value="PNDRDTASEI"/>
</dbReference>
<dbReference type="GO" id="GO:0005737">
    <property type="term" value="C:cytoplasm"/>
    <property type="evidence" value="ECO:0007669"/>
    <property type="project" value="UniProtKB-SubCell"/>
</dbReference>
<keyword evidence="20" id="KW-1185">Reference proteome</keyword>
<feature type="binding site" evidence="14">
    <location>
        <begin position="181"/>
        <end position="188"/>
    </location>
    <ligand>
        <name>NAD(+)</name>
        <dbReference type="ChEBI" id="CHEBI:57540"/>
    </ligand>
</feature>
<name>A0A1M5VDF4_9CLOT</name>
<feature type="binding site" evidence="14">
    <location>
        <position position="204"/>
    </location>
    <ligand>
        <name>NAD(+)</name>
        <dbReference type="ChEBI" id="CHEBI:57540"/>
    </ligand>
</feature>
<evidence type="ECO:0000313" key="20">
    <source>
        <dbReference type="Proteomes" id="UP000184447"/>
    </source>
</evidence>
<dbReference type="PRINTS" id="PR00368">
    <property type="entry name" value="FADPNR"/>
</dbReference>
<gene>
    <name evidence="19" type="ORF">SAMN02745207_02227</name>
</gene>
<dbReference type="GO" id="GO:0004148">
    <property type="term" value="F:dihydrolipoyl dehydrogenase (NADH) activity"/>
    <property type="evidence" value="ECO:0007669"/>
    <property type="project" value="UniProtKB-EC"/>
</dbReference>
<keyword evidence="6 16" id="KW-0285">Flavoprotein</keyword>
<feature type="domain" description="Pyridine nucleotide-disulphide oxidoreductase dimerisation" evidence="17">
    <location>
        <begin position="345"/>
        <end position="453"/>
    </location>
</feature>
<dbReference type="PANTHER" id="PTHR22912">
    <property type="entry name" value="DISULFIDE OXIDOREDUCTASE"/>
    <property type="match status" value="1"/>
</dbReference>
<dbReference type="InterPro" id="IPR036188">
    <property type="entry name" value="FAD/NAD-bd_sf"/>
</dbReference>
<keyword evidence="11 16" id="KW-0676">Redox-active center</keyword>
<dbReference type="NCBIfam" id="TIGR01350">
    <property type="entry name" value="lipoamide_DH"/>
    <property type="match status" value="1"/>
</dbReference>
<evidence type="ECO:0000256" key="14">
    <source>
        <dbReference type="PIRSR" id="PIRSR000350-3"/>
    </source>
</evidence>